<proteinExistence type="predicted"/>
<evidence type="ECO:0000313" key="2">
    <source>
        <dbReference type="EMBL" id="KAF9737825.1"/>
    </source>
</evidence>
<feature type="compositionally biased region" description="Basic residues" evidence="1">
    <location>
        <begin position="205"/>
        <end position="217"/>
    </location>
</feature>
<feature type="region of interest" description="Disordered" evidence="1">
    <location>
        <begin position="270"/>
        <end position="293"/>
    </location>
</feature>
<organism evidence="2 3">
    <name type="scientific">Paraphaeosphaeria minitans</name>
    <dbReference type="NCBI Taxonomy" id="565426"/>
    <lineage>
        <taxon>Eukaryota</taxon>
        <taxon>Fungi</taxon>
        <taxon>Dikarya</taxon>
        <taxon>Ascomycota</taxon>
        <taxon>Pezizomycotina</taxon>
        <taxon>Dothideomycetes</taxon>
        <taxon>Pleosporomycetidae</taxon>
        <taxon>Pleosporales</taxon>
        <taxon>Massarineae</taxon>
        <taxon>Didymosphaeriaceae</taxon>
        <taxon>Paraphaeosphaeria</taxon>
    </lineage>
</organism>
<keyword evidence="3" id="KW-1185">Reference proteome</keyword>
<evidence type="ECO:0000313" key="3">
    <source>
        <dbReference type="Proteomes" id="UP000756921"/>
    </source>
</evidence>
<comment type="caution">
    <text evidence="2">The sequence shown here is derived from an EMBL/GenBank/DDBJ whole genome shotgun (WGS) entry which is preliminary data.</text>
</comment>
<evidence type="ECO:0000256" key="1">
    <source>
        <dbReference type="SAM" id="MobiDB-lite"/>
    </source>
</evidence>
<feature type="region of interest" description="Disordered" evidence="1">
    <location>
        <begin position="188"/>
        <end position="223"/>
    </location>
</feature>
<name>A0A9P6GNV6_9PLEO</name>
<dbReference type="Proteomes" id="UP000756921">
    <property type="component" value="Unassembled WGS sequence"/>
</dbReference>
<protein>
    <submittedName>
        <fullName evidence="2">Uncharacterized protein</fullName>
    </submittedName>
</protein>
<dbReference type="EMBL" id="WJXW01000003">
    <property type="protein sequence ID" value="KAF9737825.1"/>
    <property type="molecule type" value="Genomic_DNA"/>
</dbReference>
<gene>
    <name evidence="2" type="ORF">PMIN01_03108</name>
</gene>
<dbReference type="AlphaFoldDB" id="A0A9P6GNV6"/>
<reference evidence="2" key="1">
    <citation type="journal article" date="2020" name="Mol. Plant Microbe Interact.">
        <title>Genome Sequence of the Biocontrol Agent Coniothyrium minitans strain Conio (IMI 134523).</title>
        <authorList>
            <person name="Patel D."/>
            <person name="Shittu T.A."/>
            <person name="Baroncelli R."/>
            <person name="Muthumeenakshi S."/>
            <person name="Osborne T.H."/>
            <person name="Janganan T.K."/>
            <person name="Sreenivasaprasad S."/>
        </authorList>
    </citation>
    <scope>NUCLEOTIDE SEQUENCE</scope>
    <source>
        <strain evidence="2">Conio</strain>
    </source>
</reference>
<feature type="region of interest" description="Disordered" evidence="1">
    <location>
        <begin position="140"/>
        <end position="161"/>
    </location>
</feature>
<accession>A0A9P6GNV6</accession>
<sequence length="293" mass="31744">MIDSSLSKDIGDGRGREAPRLFLAAPGTGLDRAAASTLGCGANGHANLRMPYDTMRTENYVIVLSCCRGIPCRSYENTKCNLFAETVLDASAATDPSDAEFAVQHEAVEAGTLRAVKASSIARKQERYGLSCGPFSDCQPTEPTARRATPRHPATMSSDCAGRASDLSPTLFLSCGSLSVSPRYAQKHVRAMREPQRGRWAGSMRTKRGTERRRKVEPKRVGVSPRVHECGVKDTANPWVETAAKAGPTYPTVRTARPGRPFTGTHRMRKAMQNPGRPLHGIRPADASNTHVL</sequence>